<reference evidence="2 3" key="1">
    <citation type="journal article" date="2016" name="BMC Genomics">
        <title>Genome sequencing and secondary metabolism of the postharvest pathogen Penicillium griseofulvum.</title>
        <authorList>
            <person name="Banani H."/>
            <person name="Marcet-Houben M."/>
            <person name="Ballester A.R."/>
            <person name="Abbruscato P."/>
            <person name="Gonzalez-Candelas L."/>
            <person name="Gabaldon T."/>
            <person name="Spadaro D."/>
        </authorList>
    </citation>
    <scope>NUCLEOTIDE SEQUENCE [LARGE SCALE GENOMIC DNA]</scope>
    <source>
        <strain evidence="2 3">PG3</strain>
    </source>
</reference>
<dbReference type="STRING" id="5078.A0A135L9N7"/>
<dbReference type="GeneID" id="63706449"/>
<accession>A0A135L9N7</accession>
<comment type="caution">
    <text evidence="2">The sequence shown here is derived from an EMBL/GenBank/DDBJ whole genome shotgun (WGS) entry which is preliminary data.</text>
</comment>
<proteinExistence type="predicted"/>
<feature type="domain" description="MACPF-like" evidence="1">
    <location>
        <begin position="303"/>
        <end position="470"/>
    </location>
</feature>
<dbReference type="EMBL" id="LHQR01000070">
    <property type="protein sequence ID" value="KXG45669.1"/>
    <property type="molecule type" value="Genomic_DNA"/>
</dbReference>
<dbReference type="RefSeq" id="XP_040644205.1">
    <property type="nucleotide sequence ID" value="XM_040791149.1"/>
</dbReference>
<evidence type="ECO:0000313" key="2">
    <source>
        <dbReference type="EMBL" id="KXG45669.1"/>
    </source>
</evidence>
<keyword evidence="3" id="KW-1185">Reference proteome</keyword>
<sequence>MSADENNKKEEDPTFLRVHKYDPSTHATGQNRLIGIDNYDEFETKTLADLRKLLIDHGVFSSTDVKNFKVIAGESEKPPADGVGQLSVYYIQKKTRTNIDDETKAFLKNQLDLNLKGQKLSEADAKLLEASFNQAQWMASSGGKLSHAVDLNETQWDAITRTNCLLSGHRMVVYQKRKASDDHKAAKTEVPAKTTEMKVERSPYSAFQIKPRKFEKWEISEPSTSTDSELPELQFRIPRFRVDDDSYVTVYETQNALESSLATSSFSETSVEASIGASFWGVSAAAKGGFAAESKDDSVAATSAKQQTMHIAYKFPRVTLYLDPIGLEVTEECKQDILGVVDKQSLIDFSNKYGDIFPQRVQLGGVLNSSVASLAMSSQTKEAKARSLKISAAASFSSSFAQASVSASHGQGDSSNKDESEKDLTNSMAWEATGGDTTLCNNPSAWCATVGDYYNWRVIDQCDILPLYKVLGSIAGFGDVEDRFKRSANNAYQLSRVNFSFSFTDGVYKWPLSLLDETRPPIKFEEDFKTKQLQSKEWQQKRNDLISEVSQSGFVPCFVGEPRYRNVWTMEYAIPKGGEQKIPANTFAKIQNLSDQPARRSLAVSKELPGYPSRWVYQSSSENEDTFCLEPIDVSKPKSTIENGDRVFIKSSEGLYMFRDLSSGYIAMISKTEMENLGSEHSYATFVFGNIKVN</sequence>
<protein>
    <recommendedName>
        <fullName evidence="1">MACPF-like domain-containing protein</fullName>
    </recommendedName>
</protein>
<name>A0A135L9N7_PENPA</name>
<dbReference type="OrthoDB" id="2562973at2759"/>
<dbReference type="InterPro" id="IPR054586">
    <property type="entry name" value="MACPF_1_fungal"/>
</dbReference>
<evidence type="ECO:0000259" key="1">
    <source>
        <dbReference type="Pfam" id="PF22693"/>
    </source>
</evidence>
<gene>
    <name evidence="2" type="ORF">PGRI_034360</name>
</gene>
<organism evidence="2 3">
    <name type="scientific">Penicillium patulum</name>
    <name type="common">Penicillium griseofulvum</name>
    <dbReference type="NCBI Taxonomy" id="5078"/>
    <lineage>
        <taxon>Eukaryota</taxon>
        <taxon>Fungi</taxon>
        <taxon>Dikarya</taxon>
        <taxon>Ascomycota</taxon>
        <taxon>Pezizomycotina</taxon>
        <taxon>Eurotiomycetes</taxon>
        <taxon>Eurotiomycetidae</taxon>
        <taxon>Eurotiales</taxon>
        <taxon>Aspergillaceae</taxon>
        <taxon>Penicillium</taxon>
    </lineage>
</organism>
<evidence type="ECO:0000313" key="3">
    <source>
        <dbReference type="Proteomes" id="UP000070168"/>
    </source>
</evidence>
<dbReference type="AlphaFoldDB" id="A0A135L9N7"/>
<dbReference type="Pfam" id="PF22693">
    <property type="entry name" value="MACPF_1"/>
    <property type="match status" value="1"/>
</dbReference>
<dbReference type="Proteomes" id="UP000070168">
    <property type="component" value="Unassembled WGS sequence"/>
</dbReference>